<dbReference type="InterPro" id="IPR041120">
    <property type="entry name" value="PIN_9"/>
</dbReference>
<dbReference type="AlphaFoldDB" id="U2YGY5"/>
<sequence length="128" mass="13469">MTERVAIDANALMMPVEVGVRVFEELDRVCGDYAPVVPDVVADELATLAAGNGEAATAASVGRDLAARCDEQETDGQYADDAIVALAEAGDVDAVCTNDGPLRERVLAAGVPVIHVRGRNRLTRTHPQ</sequence>
<reference evidence="2 3" key="1">
    <citation type="submission" date="2013-09" db="EMBL/GenBank/DDBJ databases">
        <title>Whole genome sequencing of Halarchaeum acidiphilum strain MH1-52-1.</title>
        <authorList>
            <person name="Shimane Y."/>
            <person name="Minegishi H."/>
            <person name="Nishi S."/>
            <person name="Echigo A."/>
            <person name="Shuto A."/>
            <person name="Konishi M."/>
            <person name="Ito T."/>
            <person name="Ohkuma M."/>
            <person name="Ohta Y."/>
            <person name="Nagano Y."/>
            <person name="Tsubouchi T."/>
            <person name="Mori K."/>
            <person name="Usui K."/>
            <person name="Kamekura M."/>
            <person name="Usami R."/>
            <person name="Takaki Y."/>
            <person name="Hatada Y."/>
        </authorList>
    </citation>
    <scope>NUCLEOTIDE SEQUENCE [LARGE SCALE GENOMIC DNA]</scope>
    <source>
        <strain evidence="2 3">JCM 16109</strain>
    </source>
</reference>
<evidence type="ECO:0000313" key="2">
    <source>
        <dbReference type="EMBL" id="GAD53656.1"/>
    </source>
</evidence>
<accession>U2YGY5</accession>
<evidence type="ECO:0000313" key="3">
    <source>
        <dbReference type="Proteomes" id="UP000016986"/>
    </source>
</evidence>
<name>U2YGY5_9EURY</name>
<dbReference type="RefSeq" id="WP_021780707.1">
    <property type="nucleotide sequence ID" value="NZ_BATA01000085.1"/>
</dbReference>
<organism evidence="2 3">
    <name type="scientific">Halarchaeum acidiphilum MH1-52-1</name>
    <dbReference type="NCBI Taxonomy" id="1261545"/>
    <lineage>
        <taxon>Archaea</taxon>
        <taxon>Methanobacteriati</taxon>
        <taxon>Methanobacteriota</taxon>
        <taxon>Stenosarchaea group</taxon>
        <taxon>Halobacteria</taxon>
        <taxon>Halobacteriales</taxon>
        <taxon>Halobacteriaceae</taxon>
    </lineage>
</organism>
<dbReference type="Gene3D" id="3.40.50.1010">
    <property type="entry name" value="5'-nuclease"/>
    <property type="match status" value="1"/>
</dbReference>
<dbReference type="EMBL" id="BATA01000085">
    <property type="protein sequence ID" value="GAD53656.1"/>
    <property type="molecule type" value="Genomic_DNA"/>
</dbReference>
<proteinExistence type="predicted"/>
<feature type="domain" description="VapC9 PIN-like" evidence="1">
    <location>
        <begin position="5"/>
        <end position="119"/>
    </location>
</feature>
<dbReference type="InterPro" id="IPR029060">
    <property type="entry name" value="PIN-like_dom_sf"/>
</dbReference>
<dbReference type="eggNOG" id="arCOG04312">
    <property type="taxonomic scope" value="Archaea"/>
</dbReference>
<dbReference type="CDD" id="cd09879">
    <property type="entry name" value="PIN_VapC_AF0591-like"/>
    <property type="match status" value="1"/>
</dbReference>
<protein>
    <submittedName>
        <fullName evidence="2">Nucleotide binding protein, PINc</fullName>
    </submittedName>
</protein>
<gene>
    <name evidence="2" type="ORF">MBEHAL_2416</name>
</gene>
<comment type="caution">
    <text evidence="2">The sequence shown here is derived from an EMBL/GenBank/DDBJ whole genome shotgun (WGS) entry which is preliminary data.</text>
</comment>
<dbReference type="Pfam" id="PF18477">
    <property type="entry name" value="PIN_9"/>
    <property type="match status" value="1"/>
</dbReference>
<evidence type="ECO:0000259" key="1">
    <source>
        <dbReference type="Pfam" id="PF18477"/>
    </source>
</evidence>
<dbReference type="OrthoDB" id="15280at2157"/>
<dbReference type="Proteomes" id="UP000016986">
    <property type="component" value="Unassembled WGS sequence"/>
</dbReference>
<dbReference type="SUPFAM" id="SSF88723">
    <property type="entry name" value="PIN domain-like"/>
    <property type="match status" value="1"/>
</dbReference>
<keyword evidence="3" id="KW-1185">Reference proteome</keyword>